<keyword evidence="3" id="KW-0472">Membrane</keyword>
<dbReference type="EMBL" id="NBXE01000002">
    <property type="protein sequence ID" value="RFA29706.1"/>
    <property type="molecule type" value="Genomic_DNA"/>
</dbReference>
<evidence type="ECO:0000313" key="5">
    <source>
        <dbReference type="Proteomes" id="UP000257080"/>
    </source>
</evidence>
<evidence type="ECO:0000256" key="1">
    <source>
        <dbReference type="ARBA" id="ARBA00009820"/>
    </source>
</evidence>
<feature type="transmembrane region" description="Helical" evidence="3">
    <location>
        <begin position="470"/>
        <end position="490"/>
    </location>
</feature>
<comment type="similarity">
    <text evidence="1">Belongs to the TolB family.</text>
</comment>
<accession>A0A3E0WH80</accession>
<evidence type="ECO:0000256" key="3">
    <source>
        <dbReference type="SAM" id="Phobius"/>
    </source>
</evidence>
<proteinExistence type="inferred from homology"/>
<feature type="region of interest" description="Disordered" evidence="2">
    <location>
        <begin position="1"/>
        <end position="24"/>
    </location>
</feature>
<protein>
    <submittedName>
        <fullName evidence="4">Uncharacterized protein</fullName>
    </submittedName>
</protein>
<dbReference type="Proteomes" id="UP000257080">
    <property type="component" value="Unassembled WGS sequence"/>
</dbReference>
<reference evidence="4 5" key="1">
    <citation type="submission" date="2017-04" db="EMBL/GenBank/DDBJ databases">
        <title>Comparative genome analysis of Subtercola boreus.</title>
        <authorList>
            <person name="Cho Y.-J."/>
            <person name="Cho A."/>
            <person name="Kim O.-S."/>
            <person name="Lee J.-I."/>
        </authorList>
    </citation>
    <scope>NUCLEOTIDE SEQUENCE [LARGE SCALE GENOMIC DNA]</scope>
    <source>
        <strain evidence="4 5">P28004</strain>
    </source>
</reference>
<dbReference type="PANTHER" id="PTHR36842">
    <property type="entry name" value="PROTEIN TOLB HOMOLOG"/>
    <property type="match status" value="1"/>
</dbReference>
<dbReference type="RefSeq" id="WP_172582656.1">
    <property type="nucleotide sequence ID" value="NZ_NBXC01000002.1"/>
</dbReference>
<keyword evidence="3" id="KW-0812">Transmembrane</keyword>
<sequence>MTSVDTSSPPARANAGAGQSSLSSDGRYVAFSSASSNLVSVGNHATTQIYKRDLLTGATELVSVVPAGADSGDKPSTDPSISADGRFVAFTSRATNLTLPADLTNSFSQVYVRDTTGGLTRKLSLTPGLVLGGNENSNTPSISADGSLVAFQSGANNLVNGLTPTTYQVYLASNAVDPMVRLVSARNGTASGLPDGAAVQPSISGDGATVVFVSGSSDLAGVSGAGNGQIYARSLATATTRLLTLDRSNASVAGDNASGEPVVSFDGSRVAYTSKASNLVPQPLGSATQILLFDRATGQNSLVSAALVSGNGASGESKQPSISADGQKVVFPSTPGNLSSTPANGFEQVFLRDLVTATTRMVSTLPGLPISGCLEDCFDASLSADARFVAFTSNSPGLSATPATGGFLQTYVRSLVAEEPTPTPSATAPMPPTGGTVTPVATQEAVVAGQGGSGPTRGRLASTGVSPMQILAAGLGGAMLALVGGSVLYGSGHVRSRRSRA</sequence>
<organism evidence="4 5">
    <name type="scientific">Subtercola boreus</name>
    <dbReference type="NCBI Taxonomy" id="120213"/>
    <lineage>
        <taxon>Bacteria</taxon>
        <taxon>Bacillati</taxon>
        <taxon>Actinomycetota</taxon>
        <taxon>Actinomycetes</taxon>
        <taxon>Micrococcales</taxon>
        <taxon>Microbacteriaceae</taxon>
        <taxon>Subtercola</taxon>
    </lineage>
</organism>
<comment type="caution">
    <text evidence="4">The sequence shown here is derived from an EMBL/GenBank/DDBJ whole genome shotgun (WGS) entry which is preliminary data.</text>
</comment>
<evidence type="ECO:0000256" key="2">
    <source>
        <dbReference type="SAM" id="MobiDB-lite"/>
    </source>
</evidence>
<dbReference type="InterPro" id="IPR011042">
    <property type="entry name" value="6-blade_b-propeller_TolB-like"/>
</dbReference>
<dbReference type="Pfam" id="PF07676">
    <property type="entry name" value="PD40"/>
    <property type="match status" value="2"/>
</dbReference>
<name>A0A3E0WH80_9MICO</name>
<dbReference type="PANTHER" id="PTHR36842:SF1">
    <property type="entry name" value="PROTEIN TOLB"/>
    <property type="match status" value="1"/>
</dbReference>
<dbReference type="Gene3D" id="2.120.10.30">
    <property type="entry name" value="TolB, C-terminal domain"/>
    <property type="match status" value="2"/>
</dbReference>
<keyword evidence="3" id="KW-1133">Transmembrane helix</keyword>
<dbReference type="InterPro" id="IPR011659">
    <property type="entry name" value="WD40"/>
</dbReference>
<dbReference type="AlphaFoldDB" id="A0A3E0WH80"/>
<evidence type="ECO:0000313" key="4">
    <source>
        <dbReference type="EMBL" id="RFA29706.1"/>
    </source>
</evidence>
<gene>
    <name evidence="4" type="ORF">B7R25_01690</name>
</gene>
<dbReference type="SUPFAM" id="SSF82171">
    <property type="entry name" value="DPP6 N-terminal domain-like"/>
    <property type="match status" value="1"/>
</dbReference>